<evidence type="ECO:0000313" key="1">
    <source>
        <dbReference type="EMBL" id="MBB6015667.1"/>
    </source>
</evidence>
<sequence>MTVGEREAILALLNSPHVTAPTRRALLERLDARYARQFFDEAEFGRLRALSVRLVPHDPAEMDLAGTVDHRLHSGVGDGWRYADAPPDGEAYRALLAALPEGFEALGGEAQDAAIPSIQSSHPYAFEDLLAELTEAFMAHPLTQYRFGYAGFADAPEWPRVGPNELEPREVAYGPR</sequence>
<dbReference type="EMBL" id="JACHEW010000003">
    <property type="protein sequence ID" value="MBB6015667.1"/>
    <property type="molecule type" value="Genomic_DNA"/>
</dbReference>
<dbReference type="Proteomes" id="UP000313988">
    <property type="component" value="Unassembled WGS sequence"/>
</dbReference>
<accession>A0A5C4YBW7</accession>
<protein>
    <submittedName>
        <fullName evidence="2">Gluconate 2-dehydrogenase subunit 3 family protein</fullName>
    </submittedName>
</protein>
<reference evidence="1 4" key="2">
    <citation type="submission" date="2020-08" db="EMBL/GenBank/DDBJ databases">
        <title>Genomic Encyclopedia of Type Strains, Phase IV (KMG-IV): sequencing the most valuable type-strain genomes for metagenomic binning, comparative biology and taxonomic classification.</title>
        <authorList>
            <person name="Goeker M."/>
        </authorList>
    </citation>
    <scope>NUCLEOTIDE SEQUENCE [LARGE SCALE GENOMIC DNA]</scope>
    <source>
        <strain evidence="1 4">DSM 12027</strain>
    </source>
</reference>
<evidence type="ECO:0000313" key="3">
    <source>
        <dbReference type="Proteomes" id="UP000313988"/>
    </source>
</evidence>
<keyword evidence="4" id="KW-1185">Reference proteome</keyword>
<name>A0A5C4YBW7_9DEIO</name>
<proteinExistence type="predicted"/>
<evidence type="ECO:0000313" key="4">
    <source>
        <dbReference type="Proteomes" id="UP000629870"/>
    </source>
</evidence>
<reference evidence="2 3" key="1">
    <citation type="submission" date="2019-06" db="EMBL/GenBank/DDBJ databases">
        <title>Genome sequence of Deinococcus radiopugnans ATCC 19172.</title>
        <authorList>
            <person name="Maclea K.S."/>
            <person name="Maynard C.R."/>
        </authorList>
    </citation>
    <scope>NUCLEOTIDE SEQUENCE [LARGE SCALE GENOMIC DNA]</scope>
    <source>
        <strain evidence="2 3">ATCC 19172</strain>
    </source>
</reference>
<organism evidence="2 3">
    <name type="scientific">Deinococcus radiopugnans ATCC 19172</name>
    <dbReference type="NCBI Taxonomy" id="585398"/>
    <lineage>
        <taxon>Bacteria</taxon>
        <taxon>Thermotogati</taxon>
        <taxon>Deinococcota</taxon>
        <taxon>Deinococci</taxon>
        <taxon>Deinococcales</taxon>
        <taxon>Deinococcaceae</taxon>
        <taxon>Deinococcus</taxon>
    </lineage>
</organism>
<evidence type="ECO:0000313" key="2">
    <source>
        <dbReference type="EMBL" id="TNM72639.1"/>
    </source>
</evidence>
<dbReference type="EMBL" id="VDMO01000002">
    <property type="protein sequence ID" value="TNM72639.1"/>
    <property type="molecule type" value="Genomic_DNA"/>
</dbReference>
<gene>
    <name evidence="2" type="ORF">FHR04_02065</name>
    <name evidence="1" type="ORF">HNQ04_000896</name>
</gene>
<comment type="caution">
    <text evidence="2">The sequence shown here is derived from an EMBL/GenBank/DDBJ whole genome shotgun (WGS) entry which is preliminary data.</text>
</comment>
<dbReference type="AlphaFoldDB" id="A0A5C4YBW7"/>
<dbReference type="RefSeq" id="WP_139400427.1">
    <property type="nucleotide sequence ID" value="NZ_JACHEW010000003.1"/>
</dbReference>
<dbReference type="Proteomes" id="UP000629870">
    <property type="component" value="Unassembled WGS sequence"/>
</dbReference>
<dbReference type="OrthoDB" id="63962at2"/>